<dbReference type="Pfam" id="PF22252">
    <property type="entry name" value="PNGase_F-II_N"/>
    <property type="match status" value="1"/>
</dbReference>
<dbReference type="Proteomes" id="UP001595878">
    <property type="component" value="Unassembled WGS sequence"/>
</dbReference>
<protein>
    <submittedName>
        <fullName evidence="1">GLPGLI family protein</fullName>
    </submittedName>
</protein>
<proteinExistence type="predicted"/>
<gene>
    <name evidence="1" type="ORF">ACFO5T_01210</name>
</gene>
<evidence type="ECO:0000313" key="2">
    <source>
        <dbReference type="Proteomes" id="UP001595878"/>
    </source>
</evidence>
<evidence type="ECO:0000313" key="1">
    <source>
        <dbReference type="EMBL" id="MFC4689035.1"/>
    </source>
</evidence>
<dbReference type="InterPro" id="IPR005901">
    <property type="entry name" value="GLPGLI"/>
</dbReference>
<keyword evidence="2" id="KW-1185">Reference proteome</keyword>
<dbReference type="RefSeq" id="WP_380031367.1">
    <property type="nucleotide sequence ID" value="NZ_JBHSHB010000007.1"/>
</dbReference>
<dbReference type="NCBIfam" id="TIGR01200">
    <property type="entry name" value="GLPGLI"/>
    <property type="match status" value="1"/>
</dbReference>
<organism evidence="1 2">
    <name type="scientific">Dokdonia genika</name>
    <dbReference type="NCBI Taxonomy" id="308113"/>
    <lineage>
        <taxon>Bacteria</taxon>
        <taxon>Pseudomonadati</taxon>
        <taxon>Bacteroidota</taxon>
        <taxon>Flavobacteriia</taxon>
        <taxon>Flavobacteriales</taxon>
        <taxon>Flavobacteriaceae</taxon>
        <taxon>Dokdonia</taxon>
    </lineage>
</organism>
<accession>A0ABV9L5E6</accession>
<comment type="caution">
    <text evidence="1">The sequence shown here is derived from an EMBL/GenBank/DDBJ whole genome shotgun (WGS) entry which is preliminary data.</text>
</comment>
<dbReference type="EMBL" id="JBHSHB010000007">
    <property type="protein sequence ID" value="MFC4689035.1"/>
    <property type="molecule type" value="Genomic_DNA"/>
</dbReference>
<reference evidence="2" key="1">
    <citation type="journal article" date="2019" name="Int. J. Syst. Evol. Microbiol.">
        <title>The Global Catalogue of Microorganisms (GCM) 10K type strain sequencing project: providing services to taxonomists for standard genome sequencing and annotation.</title>
        <authorList>
            <consortium name="The Broad Institute Genomics Platform"/>
            <consortium name="The Broad Institute Genome Sequencing Center for Infectious Disease"/>
            <person name="Wu L."/>
            <person name="Ma J."/>
        </authorList>
    </citation>
    <scope>NUCLEOTIDE SEQUENCE [LARGE SCALE GENOMIC DNA]</scope>
    <source>
        <strain evidence="2">CGMCC 4.7427</strain>
    </source>
</reference>
<sequence length="247" mass="28008">MILKLNLLLLILLGPNIFWDLDIKAQNIEVHYRATAKHVTNNNKKTNNIMADLARYANDALSKIDFVVKSNNQSYKLDYELDMSNDFNGEEWTDVAITMAIDGDRLVGNFSNGLSYYDSSLSKKIRSVKMNNLSWTITSESKNILGFSCYKAIASIIDPSEENKLTPPLTAWFSNELGFRGGPTAYATLPGIILELESPKIKFEATKVKKSNKTHIRIPNYKPENVLPHSEWNKYFKANNPIAKLRN</sequence>
<name>A0ABV9L5E6_9FLAO</name>